<dbReference type="Gene3D" id="1.10.10.2910">
    <property type="match status" value="1"/>
</dbReference>
<dbReference type="EMBL" id="ACNN01000024">
    <property type="protein sequence ID" value="EEN82586.1"/>
    <property type="molecule type" value="Genomic_DNA"/>
</dbReference>
<sequence length="398" mass="45927">MPETSIQQGDRYEEHVALYIKQVYEGRPGVSVYCKKKYLQRIQGGRDLEIDISIEEKIFTDRASAYDKLTIIECKDHKHPVKREVIDHLILRKEDVRANDAICFSTNGFQQGAIDKAKDAGIKLGVLKQDNPNPVWFTRKNSRTKSSIRIGNIFKRLGVSIVSSLRDFQDSPIYIGTDVLYLLDELHSIELSSSVPYISPKEIENVALQTLEKYRDNKPINIDLLKSIIKSLGYNILIDSSLERQQILGVCNFREKQVHVSPSIYGARQAFTLAHELGHILLHWKLFEENRIHEAEESELNYEVGSCNTIFKSQYLEVQANKFAAYLLMPQSLIMKLWREFKMEQSIWKPTLYLDSQRVNQDLFRKFVLNVNAVTTVSSEALKYRLLELGILNTQNII</sequence>
<dbReference type="Pfam" id="PF06114">
    <property type="entry name" value="Peptidase_M78"/>
    <property type="match status" value="1"/>
</dbReference>
<dbReference type="RefSeq" id="WP_004333976.1">
    <property type="nucleotide sequence ID" value="NZ_ACNN01000024.1"/>
</dbReference>
<keyword evidence="4" id="KW-1185">Reference proteome</keyword>
<feature type="domain" description="Restriction endonuclease type IV Mrr" evidence="1">
    <location>
        <begin position="39"/>
        <end position="124"/>
    </location>
</feature>
<dbReference type="GO" id="GO:0009307">
    <property type="term" value="P:DNA restriction-modification system"/>
    <property type="evidence" value="ECO:0007669"/>
    <property type="project" value="InterPro"/>
</dbReference>
<dbReference type="AlphaFoldDB" id="C3JB36"/>
<evidence type="ECO:0008006" key="5">
    <source>
        <dbReference type="Google" id="ProtNLM"/>
    </source>
</evidence>
<gene>
    <name evidence="3" type="ORF">POREN0001_1478</name>
</gene>
<dbReference type="InterPro" id="IPR010359">
    <property type="entry name" value="IrrE_HExxH"/>
</dbReference>
<proteinExistence type="predicted"/>
<evidence type="ECO:0000313" key="4">
    <source>
        <dbReference type="Proteomes" id="UP000004295"/>
    </source>
</evidence>
<dbReference type="GO" id="GO:0004519">
    <property type="term" value="F:endonuclease activity"/>
    <property type="evidence" value="ECO:0007669"/>
    <property type="project" value="InterPro"/>
</dbReference>
<dbReference type="PANTHER" id="PTHR43236:SF1">
    <property type="entry name" value="BLL7220 PROTEIN"/>
    <property type="match status" value="1"/>
</dbReference>
<organism evidence="3 4">
    <name type="scientific">Porphyromonas endodontalis (strain ATCC 35406 / DSM 24491 / JCM 8526 / CCUG 16442 / BCRC 14492 / NCTC 13058 / HG 370)</name>
    <name type="common">Bacteroides endodontalis</name>
    <dbReference type="NCBI Taxonomy" id="553175"/>
    <lineage>
        <taxon>Bacteria</taxon>
        <taxon>Pseudomonadati</taxon>
        <taxon>Bacteroidota</taxon>
        <taxon>Bacteroidia</taxon>
        <taxon>Bacteroidales</taxon>
        <taxon>Porphyromonadaceae</taxon>
        <taxon>Porphyromonas</taxon>
    </lineage>
</organism>
<dbReference type="InterPro" id="IPR011335">
    <property type="entry name" value="Restrct_endonuc-II-like"/>
</dbReference>
<evidence type="ECO:0000259" key="2">
    <source>
        <dbReference type="Pfam" id="PF06114"/>
    </source>
</evidence>
<dbReference type="Proteomes" id="UP000004295">
    <property type="component" value="Unassembled WGS sequence"/>
</dbReference>
<dbReference type="SUPFAM" id="SSF52980">
    <property type="entry name" value="Restriction endonuclease-like"/>
    <property type="match status" value="1"/>
</dbReference>
<accession>C3JB36</accession>
<feature type="domain" description="IrrE N-terminal-like" evidence="2">
    <location>
        <begin position="246"/>
        <end position="386"/>
    </location>
</feature>
<dbReference type="eggNOG" id="COG2856">
    <property type="taxonomic scope" value="Bacteria"/>
</dbReference>
<dbReference type="PANTHER" id="PTHR43236">
    <property type="entry name" value="ANTITOXIN HIGA1"/>
    <property type="match status" value="1"/>
</dbReference>
<evidence type="ECO:0000313" key="3">
    <source>
        <dbReference type="EMBL" id="EEN82586.1"/>
    </source>
</evidence>
<protein>
    <recommendedName>
        <fullName evidence="5">Restriction endonuclease</fullName>
    </recommendedName>
</protein>
<name>C3JB36_POREA</name>
<dbReference type="GeneID" id="93364866"/>
<comment type="caution">
    <text evidence="3">The sequence shown here is derived from an EMBL/GenBank/DDBJ whole genome shotgun (WGS) entry which is preliminary data.</text>
</comment>
<reference evidence="3 4" key="1">
    <citation type="submission" date="2009-04" db="EMBL/GenBank/DDBJ databases">
        <authorList>
            <person name="Sebastian Y."/>
            <person name="Madupu R."/>
            <person name="Durkin A.S."/>
            <person name="Torralba M."/>
            <person name="Methe B."/>
            <person name="Sutton G.G."/>
            <person name="Strausberg R.L."/>
            <person name="Nelson K.E."/>
        </authorList>
    </citation>
    <scope>NUCLEOTIDE SEQUENCE [LARGE SCALE GENOMIC DNA]</scope>
    <source>
        <strain evidence="4">ATCC 35406 / BCRC 14492 / JCM 8526 / NCTC 13058 / HG 370</strain>
    </source>
</reference>
<evidence type="ECO:0000259" key="1">
    <source>
        <dbReference type="Pfam" id="PF04471"/>
    </source>
</evidence>
<dbReference type="InterPro" id="IPR007560">
    <property type="entry name" value="Restrct_endonuc_IV_Mrr"/>
</dbReference>
<dbReference type="Pfam" id="PF04471">
    <property type="entry name" value="Mrr_cat"/>
    <property type="match status" value="1"/>
</dbReference>
<dbReference type="InterPro" id="IPR052345">
    <property type="entry name" value="Rad_response_metalloprotease"/>
</dbReference>
<dbReference type="GO" id="GO:0003677">
    <property type="term" value="F:DNA binding"/>
    <property type="evidence" value="ECO:0007669"/>
    <property type="project" value="InterPro"/>
</dbReference>